<dbReference type="GO" id="GO:0003824">
    <property type="term" value="F:catalytic activity"/>
    <property type="evidence" value="ECO:0007669"/>
    <property type="project" value="UniProtKB-ARBA"/>
</dbReference>
<dbReference type="EMBL" id="JACHMY010000001">
    <property type="protein sequence ID" value="MBB5841423.1"/>
    <property type="molecule type" value="Genomic_DNA"/>
</dbReference>
<proteinExistence type="predicted"/>
<dbReference type="Pfam" id="PF12697">
    <property type="entry name" value="Abhydrolase_6"/>
    <property type="match status" value="1"/>
</dbReference>
<protein>
    <submittedName>
        <fullName evidence="2">Pimeloyl-ACP methyl ester carboxylesterase</fullName>
    </submittedName>
</protein>
<dbReference type="Gene3D" id="3.40.50.1820">
    <property type="entry name" value="alpha/beta hydrolase"/>
    <property type="match status" value="1"/>
</dbReference>
<dbReference type="InterPro" id="IPR050266">
    <property type="entry name" value="AB_hydrolase_sf"/>
</dbReference>
<dbReference type="AlphaFoldDB" id="A0A7W9JH52"/>
<dbReference type="PANTHER" id="PTHR43798">
    <property type="entry name" value="MONOACYLGLYCEROL LIPASE"/>
    <property type="match status" value="1"/>
</dbReference>
<comment type="caution">
    <text evidence="2">The sequence shown here is derived from an EMBL/GenBank/DDBJ whole genome shotgun (WGS) entry which is preliminary data.</text>
</comment>
<evidence type="ECO:0000259" key="1">
    <source>
        <dbReference type="Pfam" id="PF12697"/>
    </source>
</evidence>
<keyword evidence="3" id="KW-1185">Reference proteome</keyword>
<name>A0A7W9JH52_9ACTN</name>
<dbReference type="GO" id="GO:0016020">
    <property type="term" value="C:membrane"/>
    <property type="evidence" value="ECO:0007669"/>
    <property type="project" value="TreeGrafter"/>
</dbReference>
<gene>
    <name evidence="2" type="ORF">HDA39_008157</name>
</gene>
<feature type="domain" description="AB hydrolase-1" evidence="1">
    <location>
        <begin position="14"/>
        <end position="247"/>
    </location>
</feature>
<dbReference type="InterPro" id="IPR000073">
    <property type="entry name" value="AB_hydrolase_1"/>
</dbReference>
<sequence>MTEPEVYGESGPVVLVLPGGAEGAEGFFPGLVEGLLDDPGCRVVVHDRPGTGSSVAGGNLTTAARDLHRVTQQFGPVVVVGQSLGGAVATLFARDHPEDVAGLVLVDSTPLIDPVLSRRVELVARATGFLGRVPIVRDGLAGLMRRSLEKTAADPKLRPDCAEAFRATELDFAKLERAVRGLGALSEGFDPADLPKVPAVVITADRKATSAIRRSHERLAEALGAELVSWPGATHSAHLTHPDEVLAVTREVVRQTLG</sequence>
<evidence type="ECO:0000313" key="3">
    <source>
        <dbReference type="Proteomes" id="UP000549971"/>
    </source>
</evidence>
<organism evidence="2 3">
    <name type="scientific">Kribbella italica</name>
    <dbReference type="NCBI Taxonomy" id="1540520"/>
    <lineage>
        <taxon>Bacteria</taxon>
        <taxon>Bacillati</taxon>
        <taxon>Actinomycetota</taxon>
        <taxon>Actinomycetes</taxon>
        <taxon>Propionibacteriales</taxon>
        <taxon>Kribbellaceae</taxon>
        <taxon>Kribbella</taxon>
    </lineage>
</organism>
<reference evidence="2 3" key="1">
    <citation type="submission" date="2020-08" db="EMBL/GenBank/DDBJ databases">
        <title>Sequencing the genomes of 1000 actinobacteria strains.</title>
        <authorList>
            <person name="Klenk H.-P."/>
        </authorList>
    </citation>
    <scope>NUCLEOTIDE SEQUENCE [LARGE SCALE GENOMIC DNA]</scope>
    <source>
        <strain evidence="2 3">DSM 28967</strain>
    </source>
</reference>
<evidence type="ECO:0000313" key="2">
    <source>
        <dbReference type="EMBL" id="MBB5841423.1"/>
    </source>
</evidence>
<accession>A0A7W9JH52</accession>
<dbReference type="PANTHER" id="PTHR43798:SF33">
    <property type="entry name" value="HYDROLASE, PUTATIVE (AFU_ORTHOLOGUE AFUA_2G14860)-RELATED"/>
    <property type="match status" value="1"/>
</dbReference>
<dbReference type="InterPro" id="IPR029058">
    <property type="entry name" value="AB_hydrolase_fold"/>
</dbReference>
<dbReference type="RefSeq" id="WP_184804727.1">
    <property type="nucleotide sequence ID" value="NZ_JACHMY010000001.1"/>
</dbReference>
<dbReference type="SUPFAM" id="SSF53474">
    <property type="entry name" value="alpha/beta-Hydrolases"/>
    <property type="match status" value="1"/>
</dbReference>
<dbReference type="Proteomes" id="UP000549971">
    <property type="component" value="Unassembled WGS sequence"/>
</dbReference>